<feature type="transmembrane region" description="Helical" evidence="1">
    <location>
        <begin position="57"/>
        <end position="79"/>
    </location>
</feature>
<dbReference type="PANTHER" id="PTHR34989:SF1">
    <property type="entry name" value="PROTEIN HDED"/>
    <property type="match status" value="1"/>
</dbReference>
<dbReference type="AlphaFoldDB" id="A0A919JDX3"/>
<accession>A0A919JDX3</accession>
<sequence>MTGTAMEAGNGTAEGWPSAAEELRSLPVPWATVLATGILGIAFGAAVLIWPDVSLRIMAALTGVWLLLAGIARIIGAFLPGSGSIARHILSGIVGVVVLIAGLVCLRDLVSRLAVLALLFAMTWILSGLTEIVLGLQRTGPARIGLIVVGLLSLAAGVVLLLAPDASLATLVIMTGLCSLLVGFAEVVLALVLRRTAARAQAA</sequence>
<dbReference type="EMBL" id="BOMQ01000008">
    <property type="protein sequence ID" value="GIE47172.1"/>
    <property type="molecule type" value="Genomic_DNA"/>
</dbReference>
<feature type="transmembrane region" description="Helical" evidence="1">
    <location>
        <begin position="85"/>
        <end position="106"/>
    </location>
</feature>
<organism evidence="2 3">
    <name type="scientific">Actinoplanes nipponensis</name>
    <dbReference type="NCBI Taxonomy" id="135950"/>
    <lineage>
        <taxon>Bacteria</taxon>
        <taxon>Bacillati</taxon>
        <taxon>Actinomycetota</taxon>
        <taxon>Actinomycetes</taxon>
        <taxon>Micromonosporales</taxon>
        <taxon>Micromonosporaceae</taxon>
        <taxon>Actinoplanes</taxon>
    </lineage>
</organism>
<evidence type="ECO:0000313" key="2">
    <source>
        <dbReference type="EMBL" id="GIE47172.1"/>
    </source>
</evidence>
<dbReference type="Proteomes" id="UP000647172">
    <property type="component" value="Unassembled WGS sequence"/>
</dbReference>
<gene>
    <name evidence="2" type="ORF">Ani05nite_07060</name>
</gene>
<comment type="caution">
    <text evidence="2">The sequence shown here is derived from an EMBL/GenBank/DDBJ whole genome shotgun (WGS) entry which is preliminary data.</text>
</comment>
<dbReference type="InterPro" id="IPR005325">
    <property type="entry name" value="DUF308_memb"/>
</dbReference>
<name>A0A919JDX3_9ACTN</name>
<feature type="transmembrane region" description="Helical" evidence="1">
    <location>
        <begin position="113"/>
        <end position="136"/>
    </location>
</feature>
<keyword evidence="1" id="KW-0812">Transmembrane</keyword>
<dbReference type="InterPro" id="IPR052712">
    <property type="entry name" value="Acid_resist_chaperone_HdeD"/>
</dbReference>
<keyword evidence="3" id="KW-1185">Reference proteome</keyword>
<reference evidence="2" key="1">
    <citation type="submission" date="2021-01" db="EMBL/GenBank/DDBJ databases">
        <title>Whole genome shotgun sequence of Actinoplanes nipponensis NBRC 14063.</title>
        <authorList>
            <person name="Komaki H."/>
            <person name="Tamura T."/>
        </authorList>
    </citation>
    <scope>NUCLEOTIDE SEQUENCE</scope>
    <source>
        <strain evidence="2">NBRC 14063</strain>
    </source>
</reference>
<feature type="transmembrane region" description="Helical" evidence="1">
    <location>
        <begin position="142"/>
        <end position="163"/>
    </location>
</feature>
<feature type="transmembrane region" description="Helical" evidence="1">
    <location>
        <begin position="30"/>
        <end position="50"/>
    </location>
</feature>
<evidence type="ECO:0000313" key="3">
    <source>
        <dbReference type="Proteomes" id="UP000647172"/>
    </source>
</evidence>
<protein>
    <recommendedName>
        <fullName evidence="4">HdeD family acid-resistance protein</fullName>
    </recommendedName>
</protein>
<feature type="transmembrane region" description="Helical" evidence="1">
    <location>
        <begin position="170"/>
        <end position="193"/>
    </location>
</feature>
<evidence type="ECO:0008006" key="4">
    <source>
        <dbReference type="Google" id="ProtNLM"/>
    </source>
</evidence>
<dbReference type="RefSeq" id="WP_203764544.1">
    <property type="nucleotide sequence ID" value="NZ_BAAAYJ010000089.1"/>
</dbReference>
<keyword evidence="1" id="KW-0472">Membrane</keyword>
<dbReference type="GO" id="GO:0005886">
    <property type="term" value="C:plasma membrane"/>
    <property type="evidence" value="ECO:0007669"/>
    <property type="project" value="TreeGrafter"/>
</dbReference>
<dbReference type="Pfam" id="PF03729">
    <property type="entry name" value="DUF308"/>
    <property type="match status" value="2"/>
</dbReference>
<proteinExistence type="predicted"/>
<dbReference type="PANTHER" id="PTHR34989">
    <property type="entry name" value="PROTEIN HDED"/>
    <property type="match status" value="1"/>
</dbReference>
<keyword evidence="1" id="KW-1133">Transmembrane helix</keyword>
<evidence type="ECO:0000256" key="1">
    <source>
        <dbReference type="SAM" id="Phobius"/>
    </source>
</evidence>